<feature type="domain" description="DUF5077" evidence="1">
    <location>
        <begin position="37"/>
        <end position="154"/>
    </location>
</feature>
<sequence>MVKAVVLLFIVPILLGCTGNTQVNGQKQQQYLKEVQVPVGGNTYQTNTQSNESITTEGIEQWSSSKSIFSTFVKITGADSFKVSARAKLSSAGSTIAITSGDRTEEVEISGSDSYIATEAPVFPIKKEGYVQIDLKGIDKSGTSFGKVSDLILHLPEQASATYIENNEENNFYWGRRGPSVHLQHTLPAEKDIEWFYSEITVHEGEDPVGSYFMANGFSEGYFGIQVNSEQERRVLFSIWSPHNTDNPDDIPEDERIQLLAKGDGVQAGKFGNEGSGGQSYWVYPWKVGNTYKFLNRVKPDGDGNTINTAYFYAPELGEWKLIASFLRPKTDKWMTGVYSFLENFIAGNGYKKRKGHYGNQWVRDKSGAWHEITQITFTGDKMANSGFRVDFAGGVEDNTFFLRNGGFENGGVPLQKEFSREAIGTAPEISFDSLPKGQ</sequence>
<dbReference type="PROSITE" id="PS51257">
    <property type="entry name" value="PROKAR_LIPOPROTEIN"/>
    <property type="match status" value="1"/>
</dbReference>
<dbReference type="Pfam" id="PF11958">
    <property type="entry name" value="DUF3472"/>
    <property type="match status" value="1"/>
</dbReference>
<evidence type="ECO:0000259" key="1">
    <source>
        <dbReference type="Pfam" id="PF16871"/>
    </source>
</evidence>
<dbReference type="InterPro" id="IPR031712">
    <property type="entry name" value="DUF5077"/>
</dbReference>
<evidence type="ECO:0000313" key="3">
    <source>
        <dbReference type="Proteomes" id="UP000479132"/>
    </source>
</evidence>
<reference evidence="2 3" key="1">
    <citation type="submission" date="2020-02" db="EMBL/GenBank/DDBJ databases">
        <title>Aliifodinibius halophilus 2W32, complete genome.</title>
        <authorList>
            <person name="Li Y."/>
            <person name="Wu S."/>
        </authorList>
    </citation>
    <scope>NUCLEOTIDE SEQUENCE [LARGE SCALE GENOMIC DNA]</scope>
    <source>
        <strain evidence="2 3">2W32</strain>
    </source>
</reference>
<dbReference type="InterPro" id="IPR021862">
    <property type="entry name" value="DUF3472"/>
</dbReference>
<organism evidence="2 3">
    <name type="scientific">Fodinibius halophilus</name>
    <dbReference type="NCBI Taxonomy" id="1736908"/>
    <lineage>
        <taxon>Bacteria</taxon>
        <taxon>Pseudomonadati</taxon>
        <taxon>Balneolota</taxon>
        <taxon>Balneolia</taxon>
        <taxon>Balneolales</taxon>
        <taxon>Balneolaceae</taxon>
        <taxon>Fodinibius</taxon>
    </lineage>
</organism>
<dbReference type="Pfam" id="PF16871">
    <property type="entry name" value="DUF5077"/>
    <property type="match status" value="1"/>
</dbReference>
<comment type="caution">
    <text evidence="2">The sequence shown here is derived from an EMBL/GenBank/DDBJ whole genome shotgun (WGS) entry which is preliminary data.</text>
</comment>
<protein>
    <submittedName>
        <fullName evidence="2">DUF3472 domain-containing protein</fullName>
    </submittedName>
</protein>
<name>A0A6M1T0W8_9BACT</name>
<dbReference type="Proteomes" id="UP000479132">
    <property type="component" value="Unassembled WGS sequence"/>
</dbReference>
<proteinExistence type="predicted"/>
<dbReference type="AlphaFoldDB" id="A0A6M1T0W8"/>
<gene>
    <name evidence="2" type="ORF">G3569_12470</name>
</gene>
<evidence type="ECO:0000313" key="2">
    <source>
        <dbReference type="EMBL" id="NGP89166.1"/>
    </source>
</evidence>
<keyword evidence="3" id="KW-1185">Reference proteome</keyword>
<dbReference type="EMBL" id="JAALLS010000016">
    <property type="protein sequence ID" value="NGP89166.1"/>
    <property type="molecule type" value="Genomic_DNA"/>
</dbReference>
<accession>A0A6M1T0W8</accession>